<evidence type="ECO:0000313" key="2">
    <source>
        <dbReference type="Proteomes" id="UP000828390"/>
    </source>
</evidence>
<dbReference type="Proteomes" id="UP000828390">
    <property type="component" value="Unassembled WGS sequence"/>
</dbReference>
<name>A0A9D4IQ71_DREPO</name>
<dbReference type="EMBL" id="JAIWYP010000008">
    <property type="protein sequence ID" value="KAH3781039.1"/>
    <property type="molecule type" value="Genomic_DNA"/>
</dbReference>
<proteinExistence type="predicted"/>
<dbReference type="AlphaFoldDB" id="A0A9D4IQ71"/>
<reference evidence="1" key="2">
    <citation type="submission" date="2020-11" db="EMBL/GenBank/DDBJ databases">
        <authorList>
            <person name="McCartney M.A."/>
            <person name="Auch B."/>
            <person name="Kono T."/>
            <person name="Mallez S."/>
            <person name="Becker A."/>
            <person name="Gohl D.M."/>
            <person name="Silverstein K.A.T."/>
            <person name="Koren S."/>
            <person name="Bechman K.B."/>
            <person name="Herman A."/>
            <person name="Abrahante J.E."/>
            <person name="Garbe J."/>
        </authorList>
    </citation>
    <scope>NUCLEOTIDE SEQUENCE</scope>
    <source>
        <strain evidence="1">Duluth1</strain>
        <tissue evidence="1">Whole animal</tissue>
    </source>
</reference>
<reference evidence="1" key="1">
    <citation type="journal article" date="2019" name="bioRxiv">
        <title>The Genome of the Zebra Mussel, Dreissena polymorpha: A Resource for Invasive Species Research.</title>
        <authorList>
            <person name="McCartney M.A."/>
            <person name="Auch B."/>
            <person name="Kono T."/>
            <person name="Mallez S."/>
            <person name="Zhang Y."/>
            <person name="Obille A."/>
            <person name="Becker A."/>
            <person name="Abrahante J.E."/>
            <person name="Garbe J."/>
            <person name="Badalamenti J.P."/>
            <person name="Herman A."/>
            <person name="Mangelson H."/>
            <person name="Liachko I."/>
            <person name="Sullivan S."/>
            <person name="Sone E.D."/>
            <person name="Koren S."/>
            <person name="Silverstein K.A.T."/>
            <person name="Beckman K.B."/>
            <person name="Gohl D.M."/>
        </authorList>
    </citation>
    <scope>NUCLEOTIDE SEQUENCE</scope>
    <source>
        <strain evidence="1">Duluth1</strain>
        <tissue evidence="1">Whole animal</tissue>
    </source>
</reference>
<comment type="caution">
    <text evidence="1">The sequence shown here is derived from an EMBL/GenBank/DDBJ whole genome shotgun (WGS) entry which is preliminary data.</text>
</comment>
<sequence>MSPRLVSYSTPTTLYWVTQASPRSRRAGQTYNSKHVSNGISQFSTSNRCSPAQAARIATAMYAECESGRHRRLLRVQA</sequence>
<gene>
    <name evidence="1" type="ORF">DPMN_158864</name>
</gene>
<evidence type="ECO:0000313" key="1">
    <source>
        <dbReference type="EMBL" id="KAH3781039.1"/>
    </source>
</evidence>
<organism evidence="1 2">
    <name type="scientific">Dreissena polymorpha</name>
    <name type="common">Zebra mussel</name>
    <name type="synonym">Mytilus polymorpha</name>
    <dbReference type="NCBI Taxonomy" id="45954"/>
    <lineage>
        <taxon>Eukaryota</taxon>
        <taxon>Metazoa</taxon>
        <taxon>Spiralia</taxon>
        <taxon>Lophotrochozoa</taxon>
        <taxon>Mollusca</taxon>
        <taxon>Bivalvia</taxon>
        <taxon>Autobranchia</taxon>
        <taxon>Heteroconchia</taxon>
        <taxon>Euheterodonta</taxon>
        <taxon>Imparidentia</taxon>
        <taxon>Neoheterodontei</taxon>
        <taxon>Myida</taxon>
        <taxon>Dreissenoidea</taxon>
        <taxon>Dreissenidae</taxon>
        <taxon>Dreissena</taxon>
    </lineage>
</organism>
<protein>
    <submittedName>
        <fullName evidence="1">Uncharacterized protein</fullName>
    </submittedName>
</protein>
<accession>A0A9D4IQ71</accession>
<keyword evidence="2" id="KW-1185">Reference proteome</keyword>